<organism evidence="1 2">
    <name type="scientific">Acinetobacter albensis</name>
    <dbReference type="NCBI Taxonomy" id="1673609"/>
    <lineage>
        <taxon>Bacteria</taxon>
        <taxon>Pseudomonadati</taxon>
        <taxon>Pseudomonadota</taxon>
        <taxon>Gammaproteobacteria</taxon>
        <taxon>Moraxellales</taxon>
        <taxon>Moraxellaceae</taxon>
        <taxon>Acinetobacter</taxon>
    </lineage>
</organism>
<keyword evidence="2" id="KW-1185">Reference proteome</keyword>
<evidence type="ECO:0000313" key="1">
    <source>
        <dbReference type="EMBL" id="MFN0297929.1"/>
    </source>
</evidence>
<comment type="caution">
    <text evidence="1">The sequence shown here is derived from an EMBL/GenBank/DDBJ whole genome shotgun (WGS) entry which is preliminary data.</text>
</comment>
<name>A0ABW9JW44_9GAMM</name>
<dbReference type="RefSeq" id="WP_409140436.1">
    <property type="nucleotide sequence ID" value="NZ_JBJXCW010000009.1"/>
</dbReference>
<evidence type="ECO:0000313" key="2">
    <source>
        <dbReference type="Proteomes" id="UP001632339"/>
    </source>
</evidence>
<proteinExistence type="predicted"/>
<sequence>MSTQIVNCAHHTPVFRKFNLDQFNFIQINSMNLFVILPIGKNLMI</sequence>
<protein>
    <submittedName>
        <fullName evidence="1">Uncharacterized protein</fullName>
    </submittedName>
</protein>
<dbReference type="Proteomes" id="UP001632339">
    <property type="component" value="Unassembled WGS sequence"/>
</dbReference>
<dbReference type="EMBL" id="JBJXCW010000009">
    <property type="protein sequence ID" value="MFN0297929.1"/>
    <property type="molecule type" value="Genomic_DNA"/>
</dbReference>
<gene>
    <name evidence="1" type="ORF">ACKVE0_10400</name>
</gene>
<reference evidence="1 2" key="1">
    <citation type="submission" date="2024-12" db="EMBL/GenBank/DDBJ databases">
        <title>C001-4G Acinetobacter sp. assembled genome.</title>
        <authorList>
            <person name="D'Arcy K."/>
            <person name="Kingdon A.D.H."/>
            <person name="Breen A."/>
            <person name="Mckeown C."/>
            <person name="Allman E."/>
            <person name="Sharma P."/>
            <person name="Mcleman A."/>
            <person name="Roberts A.P."/>
        </authorList>
    </citation>
    <scope>NUCLEOTIDE SEQUENCE [LARGE SCALE GENOMIC DNA]</scope>
    <source>
        <strain evidence="1 2">C1-4G</strain>
    </source>
</reference>
<accession>A0ABW9JW44</accession>